<reference evidence="1 2" key="1">
    <citation type="submission" date="2014-05" db="EMBL/GenBank/DDBJ databases">
        <title>Draft genome sequence of a rare smut relative, Tilletiaria anomala UBC 951.</title>
        <authorList>
            <consortium name="DOE Joint Genome Institute"/>
            <person name="Toome M."/>
            <person name="Kuo A."/>
            <person name="Henrissat B."/>
            <person name="Lipzen A."/>
            <person name="Tritt A."/>
            <person name="Yoshinaga Y."/>
            <person name="Zane M."/>
            <person name="Barry K."/>
            <person name="Grigoriev I.V."/>
            <person name="Spatafora J.W."/>
            <person name="Aimea M.C."/>
        </authorList>
    </citation>
    <scope>NUCLEOTIDE SEQUENCE [LARGE SCALE GENOMIC DNA]</scope>
    <source>
        <strain evidence="1 2">UBC 951</strain>
    </source>
</reference>
<name>A0A066WA91_TILAU</name>
<sequence length="73" mass="8245">MHGHLKQTRPAALVQQRREARIRHACPQALLHLFGNHLSDVRGRFAGRGGHERAASSAQLIGDNLERELYRVI</sequence>
<organism evidence="1 2">
    <name type="scientific">Tilletiaria anomala (strain ATCC 24038 / CBS 436.72 / UBC 951)</name>
    <dbReference type="NCBI Taxonomy" id="1037660"/>
    <lineage>
        <taxon>Eukaryota</taxon>
        <taxon>Fungi</taxon>
        <taxon>Dikarya</taxon>
        <taxon>Basidiomycota</taxon>
        <taxon>Ustilaginomycotina</taxon>
        <taxon>Exobasidiomycetes</taxon>
        <taxon>Georgefischeriales</taxon>
        <taxon>Tilletiariaceae</taxon>
        <taxon>Tilletiaria</taxon>
    </lineage>
</organism>
<dbReference type="AlphaFoldDB" id="A0A066WA91"/>
<dbReference type="GeneID" id="25264236"/>
<dbReference type="EMBL" id="JMSN01000027">
    <property type="protein sequence ID" value="KDN47999.1"/>
    <property type="molecule type" value="Genomic_DNA"/>
</dbReference>
<dbReference type="Proteomes" id="UP000027361">
    <property type="component" value="Unassembled WGS sequence"/>
</dbReference>
<accession>A0A066WA91</accession>
<dbReference type="InParanoid" id="A0A066WA91"/>
<comment type="caution">
    <text evidence="1">The sequence shown here is derived from an EMBL/GenBank/DDBJ whole genome shotgun (WGS) entry which is preliminary data.</text>
</comment>
<dbReference type="HOGENOM" id="CLU_2706544_0_0_1"/>
<proteinExistence type="predicted"/>
<evidence type="ECO:0000313" key="1">
    <source>
        <dbReference type="EMBL" id="KDN47999.1"/>
    </source>
</evidence>
<gene>
    <name evidence="1" type="ORF">K437DRAFT_255730</name>
</gene>
<keyword evidence="2" id="KW-1185">Reference proteome</keyword>
<protein>
    <submittedName>
        <fullName evidence="1">Uncharacterized protein</fullName>
    </submittedName>
</protein>
<evidence type="ECO:0000313" key="2">
    <source>
        <dbReference type="Proteomes" id="UP000027361"/>
    </source>
</evidence>
<dbReference type="RefSeq" id="XP_013244018.1">
    <property type="nucleotide sequence ID" value="XM_013388564.1"/>
</dbReference>